<dbReference type="FunFam" id="3.40.50.300:FF:001301">
    <property type="entry name" value="Structural maintenance of chromosomes 5"/>
    <property type="match status" value="1"/>
</dbReference>
<dbReference type="SUPFAM" id="SSF52540">
    <property type="entry name" value="P-loop containing nucleoside triphosphate hydrolases"/>
    <property type="match status" value="1"/>
</dbReference>
<dbReference type="GO" id="GO:0005524">
    <property type="term" value="F:ATP binding"/>
    <property type="evidence" value="ECO:0007669"/>
    <property type="project" value="UniProtKB-KW"/>
</dbReference>
<keyword evidence="9" id="KW-0539">Nucleus</keyword>
<dbReference type="RefSeq" id="XP_047756169.1">
    <property type="nucleotide sequence ID" value="XM_047900761.1"/>
</dbReference>
<evidence type="ECO:0000313" key="14">
    <source>
        <dbReference type="Proteomes" id="UP000756132"/>
    </source>
</evidence>
<evidence type="ECO:0000256" key="5">
    <source>
        <dbReference type="ARBA" id="ARBA00022454"/>
    </source>
</evidence>
<protein>
    <recommendedName>
        <fullName evidence="4">Structural maintenance of chromosomes protein 5</fullName>
    </recommendedName>
</protein>
<dbReference type="AlphaFoldDB" id="A0A9Q8P3C8"/>
<dbReference type="GO" id="GO:0000724">
    <property type="term" value="P:double-strand break repair via homologous recombination"/>
    <property type="evidence" value="ECO:0007669"/>
    <property type="project" value="TreeGrafter"/>
</dbReference>
<evidence type="ECO:0000256" key="11">
    <source>
        <dbReference type="SAM" id="MobiDB-lite"/>
    </source>
</evidence>
<dbReference type="PANTHER" id="PTHR45916">
    <property type="entry name" value="STRUCTURAL MAINTENANCE OF CHROMOSOMES PROTEIN 5"/>
    <property type="match status" value="1"/>
</dbReference>
<evidence type="ECO:0000256" key="7">
    <source>
        <dbReference type="ARBA" id="ARBA00022840"/>
    </source>
</evidence>
<evidence type="ECO:0000259" key="12">
    <source>
        <dbReference type="Pfam" id="PF02463"/>
    </source>
</evidence>
<name>A0A9Q8P3C8_PASFU</name>
<evidence type="ECO:0000256" key="4">
    <source>
        <dbReference type="ARBA" id="ARBA00018687"/>
    </source>
</evidence>
<dbReference type="Gene3D" id="3.40.50.300">
    <property type="entry name" value="P-loop containing nucleotide triphosphate hydrolases"/>
    <property type="match status" value="2"/>
</dbReference>
<feature type="coiled-coil region" evidence="10">
    <location>
        <begin position="928"/>
        <end position="962"/>
    </location>
</feature>
<dbReference type="InterPro" id="IPR027417">
    <property type="entry name" value="P-loop_NTPase"/>
</dbReference>
<comment type="similarity">
    <text evidence="3">Belongs to the SMC family. SMC5 subfamily.</text>
</comment>
<dbReference type="OrthoDB" id="10254973at2759"/>
<feature type="region of interest" description="Disordered" evidence="11">
    <location>
        <begin position="1"/>
        <end position="94"/>
    </location>
</feature>
<evidence type="ECO:0000256" key="6">
    <source>
        <dbReference type="ARBA" id="ARBA00022741"/>
    </source>
</evidence>
<dbReference type="InterPro" id="IPR003395">
    <property type="entry name" value="RecF/RecN/SMC_N"/>
</dbReference>
<feature type="compositionally biased region" description="Acidic residues" evidence="11">
    <location>
        <begin position="39"/>
        <end position="56"/>
    </location>
</feature>
<accession>A0A9Q8P3C8</accession>
<reference evidence="13" key="2">
    <citation type="journal article" date="2022" name="Microb. Genom.">
        <title>A chromosome-scale genome assembly of the tomato pathogen Cladosporium fulvum reveals a compartmentalized genome architecture and the presence of a dispensable chromosome.</title>
        <authorList>
            <person name="Zaccaron A.Z."/>
            <person name="Chen L.H."/>
            <person name="Samaras A."/>
            <person name="Stergiopoulos I."/>
        </authorList>
    </citation>
    <scope>NUCLEOTIDE SEQUENCE</scope>
    <source>
        <strain evidence="13">Race5_Kim</strain>
    </source>
</reference>
<dbReference type="GeneID" id="71981491"/>
<dbReference type="GO" id="GO:0030915">
    <property type="term" value="C:Smc5-Smc6 complex"/>
    <property type="evidence" value="ECO:0007669"/>
    <property type="project" value="TreeGrafter"/>
</dbReference>
<dbReference type="EMBL" id="CP090163">
    <property type="protein sequence ID" value="UJO11803.1"/>
    <property type="molecule type" value="Genomic_DNA"/>
</dbReference>
<evidence type="ECO:0000256" key="1">
    <source>
        <dbReference type="ARBA" id="ARBA00004123"/>
    </source>
</evidence>
<evidence type="ECO:0000313" key="13">
    <source>
        <dbReference type="EMBL" id="UJO11803.1"/>
    </source>
</evidence>
<keyword evidence="14" id="KW-1185">Reference proteome</keyword>
<feature type="compositionally biased region" description="Basic and acidic residues" evidence="11">
    <location>
        <begin position="75"/>
        <end position="90"/>
    </location>
</feature>
<keyword evidence="5" id="KW-0158">Chromosome</keyword>
<evidence type="ECO:0000256" key="2">
    <source>
        <dbReference type="ARBA" id="ARBA00004286"/>
    </source>
</evidence>
<dbReference type="PANTHER" id="PTHR45916:SF1">
    <property type="entry name" value="STRUCTURAL MAINTENANCE OF CHROMOSOMES PROTEIN 5"/>
    <property type="match status" value="1"/>
</dbReference>
<evidence type="ECO:0000256" key="3">
    <source>
        <dbReference type="ARBA" id="ARBA00010171"/>
    </source>
</evidence>
<dbReference type="KEGG" id="ffu:CLAFUR5_01613"/>
<feature type="coiled-coil region" evidence="10">
    <location>
        <begin position="381"/>
        <end position="408"/>
    </location>
</feature>
<evidence type="ECO:0000256" key="8">
    <source>
        <dbReference type="ARBA" id="ARBA00023054"/>
    </source>
</evidence>
<comment type="subcellular location">
    <subcellularLocation>
        <location evidence="2">Chromosome</location>
    </subcellularLocation>
    <subcellularLocation>
        <location evidence="1">Nucleus</location>
    </subcellularLocation>
</comment>
<feature type="coiled-coil region" evidence="10">
    <location>
        <begin position="844"/>
        <end position="878"/>
    </location>
</feature>
<keyword evidence="7" id="KW-0067">ATP-binding</keyword>
<dbReference type="OMA" id="RFWTSQP"/>
<organism evidence="13 14">
    <name type="scientific">Passalora fulva</name>
    <name type="common">Tomato leaf mold</name>
    <name type="synonym">Cladosporium fulvum</name>
    <dbReference type="NCBI Taxonomy" id="5499"/>
    <lineage>
        <taxon>Eukaryota</taxon>
        <taxon>Fungi</taxon>
        <taxon>Dikarya</taxon>
        <taxon>Ascomycota</taxon>
        <taxon>Pezizomycotina</taxon>
        <taxon>Dothideomycetes</taxon>
        <taxon>Dothideomycetidae</taxon>
        <taxon>Mycosphaerellales</taxon>
        <taxon>Mycosphaerellaceae</taxon>
        <taxon>Fulvia</taxon>
    </lineage>
</organism>
<keyword evidence="8 10" id="KW-0175">Coiled coil</keyword>
<feature type="domain" description="RecF/RecN/SMC N-terminal" evidence="12">
    <location>
        <begin position="93"/>
        <end position="1096"/>
    </location>
</feature>
<feature type="coiled-coil region" evidence="10">
    <location>
        <begin position="708"/>
        <end position="815"/>
    </location>
</feature>
<dbReference type="GO" id="GO:0003697">
    <property type="term" value="F:single-stranded DNA binding"/>
    <property type="evidence" value="ECO:0007669"/>
    <property type="project" value="TreeGrafter"/>
</dbReference>
<gene>
    <name evidence="13" type="ORF">CLAFUR5_01613</name>
</gene>
<dbReference type="Pfam" id="PF02463">
    <property type="entry name" value="SMC_N"/>
    <property type="match status" value="1"/>
</dbReference>
<evidence type="ECO:0000256" key="10">
    <source>
        <dbReference type="SAM" id="Coils"/>
    </source>
</evidence>
<reference evidence="13" key="1">
    <citation type="submission" date="2021-12" db="EMBL/GenBank/DDBJ databases">
        <authorList>
            <person name="Zaccaron A."/>
            <person name="Stergiopoulos I."/>
        </authorList>
    </citation>
    <scope>NUCLEOTIDE SEQUENCE</scope>
    <source>
        <strain evidence="13">Race5_Kim</strain>
    </source>
</reference>
<sequence length="1144" mass="130738">MSRAVTPQRRGREQDAESEGMYASGSGTQSSKRRRVEDDVATEDGDGDADTDEDEPSERPLLPDSYRRSPKNKGRARDVPGGHGQQEHKPGSIVRVTLRDFVTYTNAEFHPGPNLNMVIGPNGTGKSTLVCAICIGLGWSTVHLGRAKDITEFVKHGMKEATIEIELKADPQRHTTNPVITHTINRDGGRKSGPSKSLWQIDGKKSNAKEVQRLARSFHIQVDNLCQFLPQDRVVEFAALSPVELLVQTQRAAAPEQMSKWHDQLKSMGKEQRLKLVEQENITQQLKSMENRQRMQQADVERLRERTELQDQLHLLQRMQPFADYAKLQSQYKQARKEWSVADKELRHLQRRMEPNVRAVDTKQAYRDHLTNVVASRARLLARSENKADQLVQKVDDKAEAIKGLEQEIDAEKAGRKKSSETINKYQRLVRSIQHERENPPPDFDPVKMNEEIKSIKDEVRRLDTEINNSVNTQRDLGHQAQQRTQIIEQETANRLHLQSQVGRQESKLESASSDAAKAWKWIQENKDKFAGEVYAPPMISCSVTDARYADAVEAIIGQGELMAFTVTSQADFRVLEEQVYRRMHLTHVNIRTAGQLLTTFSAPFSQEELRQYGLHHWLLDLIEGPDPVLAMLCDNTAIHQTAYGERDITNNQLEAIKQTAIGSLVAGRQSFRVTRRRDLGDHVVSTRVSTINSSKLLTDAPVDTHEEQEIKRRIGEAESEKEEIAKEIAGVASRCSELRTEMRRLEIHQKQLVEDKNHKQQAYSKFMGLETKEEEAQAKVDEAKESMKGVRQRVDTLKEEIEQRTLERAQLTVDAARAIDALKGLHVQLYEAEIMQIEAGSDLEQLQARHADEQHQLEVKQQEVHQLKETTDQAKERGLEAQAKCREIQPTMTDKELEYYNEAESHWEDIDLDAEIQTVEASLESRLGGNENILQEFEERARKIEQKRAQEEGLVESLEQIRTSIENIRQQWEPELDRLVKQISDAFGENFERIQCAGEVGIYKDDDFEQWEIQIKVKFRENEQLSVLNSHRQSGGERAVSTIFYLMALQSLAKAPFRVVDEINQGMDPRNERLVHSRMVEIACAEHTSQYFLITPKLLNNLTYHPNMKVHCIASGEYMPDDHRELDFGMLAERALAVRAAGN</sequence>
<evidence type="ECO:0000256" key="9">
    <source>
        <dbReference type="ARBA" id="ARBA00023242"/>
    </source>
</evidence>
<dbReference type="GO" id="GO:0005634">
    <property type="term" value="C:nucleus"/>
    <property type="evidence" value="ECO:0007669"/>
    <property type="project" value="UniProtKB-SubCell"/>
</dbReference>
<keyword evidence="6" id="KW-0547">Nucleotide-binding</keyword>
<dbReference type="Proteomes" id="UP000756132">
    <property type="component" value="Chromosome 1"/>
</dbReference>
<proteinExistence type="inferred from homology"/>